<keyword evidence="2" id="KW-0645">Protease</keyword>
<dbReference type="Pfam" id="PF01136">
    <property type="entry name" value="Peptidase_U32"/>
    <property type="match status" value="2"/>
</dbReference>
<sequence length="706" mass="77116">MNKIEILAPVGAQEQLTAAVICGADAVYLGGAALNARRNAANFAGDALREAVEYCHIHGVKVHLTLNIVVLEKEVEEALALVKTACDLGIDAVIVQDLGLASLIRKMAPNLCMHASTQLAVHNLAGAKQLEELGFSRVVLAREMSKQEIAEVVQGTTLETEVFVHGALCMCVSGQCYMSSIIGERSGNRGLCAQPCRLPFYVQKKGAYNLSLKDMSLVQQLNELSDLGVTSIKIEGRMKRPEYVAAAVTACKNALKGDFVDMDTLQAVFSRSGFTQGYYNARLGNDMFGVRGKEDVVSADSVLKDLAQLYRKEVPRVALAGSFVLQKDKPAVLTLTDEDGNSVTAEGECPQLAVNKPTTPEMILQSMAKLGGTPYKIEKLTICYGAETGDTQIAAQGESTELPAGAARLMMPVSRLNVLRREAIEKITELRAAAKSIPYYPLNQDNLSINKDKYNIKYKIRGRFANLQQIPLAAINQLEAIILPVKEAAKVTDQAVLEKLVAELPRIDFENYRDIQPALDTLKQKGVTRILAGNMGGVYAAKQQGFNVMGDFALNITNSYALGAYAALGCKDITVSYELNLNDIKRLADSVPYGMIAYGHLPLMITRNCPVKLEKDCASCNGMTKMYDRLGNGFLVGCGGTKKMTEVFNHVPLYLADRLPELAGVSFLTLYFTAETQQECARLIYEYQHGGKRENITRGLYYRNIQ</sequence>
<dbReference type="InterPro" id="IPR020988">
    <property type="entry name" value="Pept_U32_collagenase"/>
</dbReference>
<gene>
    <name evidence="2" type="ORF">SAMN05216180_2133</name>
</gene>
<dbReference type="STRING" id="474960.SAMN05216180_2133"/>
<dbReference type="PROSITE" id="PS01276">
    <property type="entry name" value="PEPTIDASE_U32"/>
    <property type="match status" value="1"/>
</dbReference>
<proteinExistence type="predicted"/>
<evidence type="ECO:0000313" key="2">
    <source>
        <dbReference type="EMBL" id="SEM94515.1"/>
    </source>
</evidence>
<dbReference type="AlphaFoldDB" id="A0A1H8CHI6"/>
<dbReference type="PANTHER" id="PTHR30217">
    <property type="entry name" value="PEPTIDASE U32 FAMILY"/>
    <property type="match status" value="1"/>
</dbReference>
<dbReference type="InterPro" id="IPR051454">
    <property type="entry name" value="RNA/ubiquinone_mod_enzymes"/>
</dbReference>
<organism evidence="2 3">
    <name type="scientific">Hydrogenoanaerobacterium saccharovorans</name>
    <dbReference type="NCBI Taxonomy" id="474960"/>
    <lineage>
        <taxon>Bacteria</taxon>
        <taxon>Bacillati</taxon>
        <taxon>Bacillota</taxon>
        <taxon>Clostridia</taxon>
        <taxon>Eubacteriales</taxon>
        <taxon>Oscillospiraceae</taxon>
        <taxon>Hydrogenoanaerobacterium</taxon>
    </lineage>
</organism>
<feature type="domain" description="Peptidase U32 collagenase" evidence="1">
    <location>
        <begin position="304"/>
        <end position="383"/>
    </location>
</feature>
<dbReference type="InterPro" id="IPR001539">
    <property type="entry name" value="Peptidase_U32"/>
</dbReference>
<accession>A0A1H8CHI6</accession>
<dbReference type="Pfam" id="PF12392">
    <property type="entry name" value="DUF3656"/>
    <property type="match status" value="1"/>
</dbReference>
<keyword evidence="3" id="KW-1185">Reference proteome</keyword>
<dbReference type="PANTHER" id="PTHR30217:SF10">
    <property type="entry name" value="23S RRNA 5-HYDROXYCYTIDINE C2501 SYNTHASE"/>
    <property type="match status" value="1"/>
</dbReference>
<protein>
    <submittedName>
        <fullName evidence="2">Putative protease</fullName>
    </submittedName>
</protein>
<evidence type="ECO:0000313" key="3">
    <source>
        <dbReference type="Proteomes" id="UP000199158"/>
    </source>
</evidence>
<dbReference type="RefSeq" id="WP_092754811.1">
    <property type="nucleotide sequence ID" value="NZ_FOCG01000002.1"/>
</dbReference>
<evidence type="ECO:0000259" key="1">
    <source>
        <dbReference type="Pfam" id="PF12392"/>
    </source>
</evidence>
<dbReference type="GO" id="GO:0008233">
    <property type="term" value="F:peptidase activity"/>
    <property type="evidence" value="ECO:0007669"/>
    <property type="project" value="UniProtKB-KW"/>
</dbReference>
<name>A0A1H8CHI6_9FIRM</name>
<reference evidence="2 3" key="1">
    <citation type="submission" date="2016-10" db="EMBL/GenBank/DDBJ databases">
        <authorList>
            <person name="de Groot N.N."/>
        </authorList>
    </citation>
    <scope>NUCLEOTIDE SEQUENCE [LARGE SCALE GENOMIC DNA]</scope>
    <source>
        <strain evidence="2 3">CGMCC 1.5070</strain>
    </source>
</reference>
<dbReference type="GO" id="GO:0006508">
    <property type="term" value="P:proteolysis"/>
    <property type="evidence" value="ECO:0007669"/>
    <property type="project" value="UniProtKB-KW"/>
</dbReference>
<dbReference type="EMBL" id="FOCG01000002">
    <property type="protein sequence ID" value="SEM94515.1"/>
    <property type="molecule type" value="Genomic_DNA"/>
</dbReference>
<dbReference type="OrthoDB" id="9807498at2"/>
<keyword evidence="2" id="KW-0378">Hydrolase</keyword>
<dbReference type="Proteomes" id="UP000199158">
    <property type="component" value="Unassembled WGS sequence"/>
</dbReference>